<proteinExistence type="predicted"/>
<feature type="domain" description="Heterokaryon incompatibility" evidence="1">
    <location>
        <begin position="62"/>
        <end position="167"/>
    </location>
</feature>
<dbReference type="InterPro" id="IPR010730">
    <property type="entry name" value="HET"/>
</dbReference>
<dbReference type="AlphaFoldDB" id="A0AAD9YC67"/>
<dbReference type="PANTHER" id="PTHR24148">
    <property type="entry name" value="ANKYRIN REPEAT DOMAIN-CONTAINING PROTEIN 39 HOMOLOG-RELATED"/>
    <property type="match status" value="1"/>
</dbReference>
<keyword evidence="3" id="KW-1185">Reference proteome</keyword>
<name>A0AAD9YC67_COLKA</name>
<dbReference type="PANTHER" id="PTHR24148:SF78">
    <property type="entry name" value="HETEROKARYON INCOMPATIBILITY DOMAIN-CONTAINING PROTEIN"/>
    <property type="match status" value="1"/>
</dbReference>
<reference evidence="2" key="1">
    <citation type="submission" date="2023-02" db="EMBL/GenBank/DDBJ databases">
        <title>Colletotrichum kahawae CIFC_Que2 genome sequencing and assembly.</title>
        <authorList>
            <person name="Baroncelli R."/>
        </authorList>
    </citation>
    <scope>NUCLEOTIDE SEQUENCE</scope>
    <source>
        <strain evidence="2">CIFC_Que2</strain>
    </source>
</reference>
<sequence>MLSTSKLPYQNAQVTILPFNYDPLDLFKRGIRLLRLLKSYAGPICCELFEVQVTERGCDTPYEALSYVWGSSDLTHRIEVNGKELSITANLHVALSHLRLIDADRVLWVDAVCIDQNNHKERGHQVQQMGDIYHQARQVVVWLGEATSETDAFMTVLQKLRADMESEGSPYRNWVPKYDNPSQKYWYN</sequence>
<dbReference type="InterPro" id="IPR052895">
    <property type="entry name" value="HetReg/Transcr_Mod"/>
</dbReference>
<accession>A0AAD9YC67</accession>
<comment type="caution">
    <text evidence="2">The sequence shown here is derived from an EMBL/GenBank/DDBJ whole genome shotgun (WGS) entry which is preliminary data.</text>
</comment>
<dbReference type="EMBL" id="VYYT01000224">
    <property type="protein sequence ID" value="KAK2754755.1"/>
    <property type="molecule type" value="Genomic_DNA"/>
</dbReference>
<evidence type="ECO:0000259" key="1">
    <source>
        <dbReference type="Pfam" id="PF06985"/>
    </source>
</evidence>
<gene>
    <name evidence="2" type="ORF">CKAH01_17351</name>
</gene>
<evidence type="ECO:0000313" key="3">
    <source>
        <dbReference type="Proteomes" id="UP001281614"/>
    </source>
</evidence>
<evidence type="ECO:0000313" key="2">
    <source>
        <dbReference type="EMBL" id="KAK2754755.1"/>
    </source>
</evidence>
<protein>
    <submittedName>
        <fullName evidence="2">Ankyrin repeat and sam domain containing protein 6</fullName>
    </submittedName>
</protein>
<dbReference type="Proteomes" id="UP001281614">
    <property type="component" value="Unassembled WGS sequence"/>
</dbReference>
<organism evidence="2 3">
    <name type="scientific">Colletotrichum kahawae</name>
    <name type="common">Coffee berry disease fungus</name>
    <dbReference type="NCBI Taxonomy" id="34407"/>
    <lineage>
        <taxon>Eukaryota</taxon>
        <taxon>Fungi</taxon>
        <taxon>Dikarya</taxon>
        <taxon>Ascomycota</taxon>
        <taxon>Pezizomycotina</taxon>
        <taxon>Sordariomycetes</taxon>
        <taxon>Hypocreomycetidae</taxon>
        <taxon>Glomerellales</taxon>
        <taxon>Glomerellaceae</taxon>
        <taxon>Colletotrichum</taxon>
        <taxon>Colletotrichum gloeosporioides species complex</taxon>
    </lineage>
</organism>
<dbReference type="Pfam" id="PF06985">
    <property type="entry name" value="HET"/>
    <property type="match status" value="1"/>
</dbReference>